<accession>A0ACC8EK67</accession>
<gene>
    <name evidence="1" type="ORF">K441DRAFT_35278</name>
</gene>
<protein>
    <submittedName>
        <fullName evidence="1">Uncharacterized protein</fullName>
    </submittedName>
</protein>
<name>A0ACC8EK67_9PEZI</name>
<proteinExistence type="predicted"/>
<dbReference type="EMBL" id="KV748293">
    <property type="protein sequence ID" value="OCK86628.1"/>
    <property type="molecule type" value="Genomic_DNA"/>
</dbReference>
<sequence>MLETEIRIRSRRLGLTADGGEAVRKPRFPRNVKPRTSVMQCSLSRHYPTPRMSSYYTLVTHHPSPSRL</sequence>
<reference evidence="1 2" key="1">
    <citation type="journal article" date="2016" name="Nat. Commun.">
        <title>Ectomycorrhizal ecology is imprinted in the genome of the dominant symbiotic fungus Cenococcum geophilum.</title>
        <authorList>
            <consortium name="DOE Joint Genome Institute"/>
            <person name="Peter M."/>
            <person name="Kohler A."/>
            <person name="Ohm R.A."/>
            <person name="Kuo A."/>
            <person name="Krutzmann J."/>
            <person name="Morin E."/>
            <person name="Arend M."/>
            <person name="Barry K.W."/>
            <person name="Binder M."/>
            <person name="Choi C."/>
            <person name="Clum A."/>
            <person name="Copeland A."/>
            <person name="Grisel N."/>
            <person name="Haridas S."/>
            <person name="Kipfer T."/>
            <person name="LaButti K."/>
            <person name="Lindquist E."/>
            <person name="Lipzen A."/>
            <person name="Maire R."/>
            <person name="Meier B."/>
            <person name="Mihaltcheva S."/>
            <person name="Molinier V."/>
            <person name="Murat C."/>
            <person name="Poggeler S."/>
            <person name="Quandt C.A."/>
            <person name="Sperisen C."/>
            <person name="Tritt A."/>
            <person name="Tisserant E."/>
            <person name="Crous P.W."/>
            <person name="Henrissat B."/>
            <person name="Nehls U."/>
            <person name="Egli S."/>
            <person name="Spatafora J.W."/>
            <person name="Grigoriev I.V."/>
            <person name="Martin F.M."/>
        </authorList>
    </citation>
    <scope>NUCLEOTIDE SEQUENCE [LARGE SCALE GENOMIC DNA]</scope>
    <source>
        <strain evidence="1 2">1.58</strain>
    </source>
</reference>
<organism evidence="1 2">
    <name type="scientific">Cenococcum geophilum 1.58</name>
    <dbReference type="NCBI Taxonomy" id="794803"/>
    <lineage>
        <taxon>Eukaryota</taxon>
        <taxon>Fungi</taxon>
        <taxon>Dikarya</taxon>
        <taxon>Ascomycota</taxon>
        <taxon>Pezizomycotina</taxon>
        <taxon>Dothideomycetes</taxon>
        <taxon>Pleosporomycetidae</taxon>
        <taxon>Gloniales</taxon>
        <taxon>Gloniaceae</taxon>
        <taxon>Cenococcum</taxon>
    </lineage>
</organism>
<keyword evidence="2" id="KW-1185">Reference proteome</keyword>
<dbReference type="Proteomes" id="UP000250078">
    <property type="component" value="Unassembled WGS sequence"/>
</dbReference>
<evidence type="ECO:0000313" key="2">
    <source>
        <dbReference type="Proteomes" id="UP000250078"/>
    </source>
</evidence>
<evidence type="ECO:0000313" key="1">
    <source>
        <dbReference type="EMBL" id="OCK86628.1"/>
    </source>
</evidence>